<keyword evidence="13" id="KW-1185">Reference proteome</keyword>
<evidence type="ECO:0000256" key="5">
    <source>
        <dbReference type="ARBA" id="ARBA00022519"/>
    </source>
</evidence>
<dbReference type="Pfam" id="PF03544">
    <property type="entry name" value="TonB_C"/>
    <property type="match status" value="1"/>
</dbReference>
<evidence type="ECO:0000256" key="10">
    <source>
        <dbReference type="SAM" id="SignalP"/>
    </source>
</evidence>
<evidence type="ECO:0000313" key="12">
    <source>
        <dbReference type="EMBL" id="MDT7829409.1"/>
    </source>
</evidence>
<evidence type="ECO:0000313" key="13">
    <source>
        <dbReference type="Proteomes" id="UP001250656"/>
    </source>
</evidence>
<dbReference type="RefSeq" id="WP_314015323.1">
    <property type="nucleotide sequence ID" value="NZ_JAVTTP010000001.1"/>
</dbReference>
<keyword evidence="3" id="KW-0813">Transport</keyword>
<feature type="domain" description="TonB C-terminal" evidence="11">
    <location>
        <begin position="59"/>
        <end position="151"/>
    </location>
</feature>
<dbReference type="PANTHER" id="PTHR33446">
    <property type="entry name" value="PROTEIN TONB-RELATED"/>
    <property type="match status" value="1"/>
</dbReference>
<dbReference type="InterPro" id="IPR037682">
    <property type="entry name" value="TonB_C"/>
</dbReference>
<dbReference type="PANTHER" id="PTHR33446:SF2">
    <property type="entry name" value="PROTEIN TONB"/>
    <property type="match status" value="1"/>
</dbReference>
<dbReference type="NCBIfam" id="TIGR01352">
    <property type="entry name" value="tonB_Cterm"/>
    <property type="match status" value="1"/>
</dbReference>
<evidence type="ECO:0000256" key="7">
    <source>
        <dbReference type="ARBA" id="ARBA00022927"/>
    </source>
</evidence>
<keyword evidence="4" id="KW-1003">Cell membrane</keyword>
<evidence type="ECO:0000256" key="9">
    <source>
        <dbReference type="ARBA" id="ARBA00023136"/>
    </source>
</evidence>
<evidence type="ECO:0000256" key="2">
    <source>
        <dbReference type="ARBA" id="ARBA00006555"/>
    </source>
</evidence>
<evidence type="ECO:0000256" key="4">
    <source>
        <dbReference type="ARBA" id="ARBA00022475"/>
    </source>
</evidence>
<keyword evidence="6" id="KW-0812">Transmembrane</keyword>
<name>A0ABU3L6N0_9FLAO</name>
<evidence type="ECO:0000256" key="8">
    <source>
        <dbReference type="ARBA" id="ARBA00022989"/>
    </source>
</evidence>
<dbReference type="InterPro" id="IPR051045">
    <property type="entry name" value="TonB-dependent_transducer"/>
</dbReference>
<evidence type="ECO:0000259" key="11">
    <source>
        <dbReference type="PROSITE" id="PS52015"/>
    </source>
</evidence>
<comment type="caution">
    <text evidence="12">The sequence shown here is derived from an EMBL/GenBank/DDBJ whole genome shotgun (WGS) entry which is preliminary data.</text>
</comment>
<keyword evidence="8" id="KW-1133">Transmembrane helix</keyword>
<dbReference type="SUPFAM" id="SSF74653">
    <property type="entry name" value="TolA/TonB C-terminal domain"/>
    <property type="match status" value="1"/>
</dbReference>
<keyword evidence="9" id="KW-0472">Membrane</keyword>
<dbReference type="EMBL" id="JAVTTP010000001">
    <property type="protein sequence ID" value="MDT7829409.1"/>
    <property type="molecule type" value="Genomic_DNA"/>
</dbReference>
<dbReference type="Gene3D" id="3.30.1150.10">
    <property type="match status" value="1"/>
</dbReference>
<comment type="subcellular location">
    <subcellularLocation>
        <location evidence="1">Cell inner membrane</location>
        <topology evidence="1">Single-pass membrane protein</topology>
        <orientation evidence="1">Periplasmic side</orientation>
    </subcellularLocation>
</comment>
<keyword evidence="5" id="KW-0997">Cell inner membrane</keyword>
<dbReference type="InterPro" id="IPR006260">
    <property type="entry name" value="TonB/TolA_C"/>
</dbReference>
<feature type="signal peptide" evidence="10">
    <location>
        <begin position="1"/>
        <end position="18"/>
    </location>
</feature>
<protein>
    <submittedName>
        <fullName evidence="12">Energy transducer TonB</fullName>
    </submittedName>
</protein>
<keyword evidence="7" id="KW-0653">Protein transport</keyword>
<reference evidence="12 13" key="1">
    <citation type="submission" date="2023-09" db="EMBL/GenBank/DDBJ databases">
        <title>Novel taxa isolated from Blanes Bay.</title>
        <authorList>
            <person name="Rey-Velasco X."/>
            <person name="Lucena T."/>
        </authorList>
    </citation>
    <scope>NUCLEOTIDE SEQUENCE [LARGE SCALE GENOMIC DNA]</scope>
    <source>
        <strain evidence="12 13">S334</strain>
    </source>
</reference>
<dbReference type="Proteomes" id="UP001250656">
    <property type="component" value="Unassembled WGS sequence"/>
</dbReference>
<proteinExistence type="inferred from homology"/>
<evidence type="ECO:0000256" key="1">
    <source>
        <dbReference type="ARBA" id="ARBA00004383"/>
    </source>
</evidence>
<evidence type="ECO:0000256" key="3">
    <source>
        <dbReference type="ARBA" id="ARBA00022448"/>
    </source>
</evidence>
<keyword evidence="10" id="KW-0732">Signal</keyword>
<evidence type="ECO:0000256" key="6">
    <source>
        <dbReference type="ARBA" id="ARBA00022692"/>
    </source>
</evidence>
<accession>A0ABU3L6N0</accession>
<gene>
    <name evidence="12" type="ORF">RQM65_12085</name>
</gene>
<dbReference type="PROSITE" id="PS52015">
    <property type="entry name" value="TONB_CTD"/>
    <property type="match status" value="1"/>
</dbReference>
<feature type="chain" id="PRO_5047022696" evidence="10">
    <location>
        <begin position="19"/>
        <end position="151"/>
    </location>
</feature>
<comment type="similarity">
    <text evidence="2">Belongs to the TonB family.</text>
</comment>
<sequence>MKNILFIIALIFYTNAGAQTQQLDGQGPALADGETVPFAVVHHVPIFPGCEEAGNKRDCFRNSLQLHISKNFRYPKEAERKEIEGMISVLFTISKTGAIENIMTKGSHQLLEDEVRRIITLLPTMKPGNHKGELVNVPFALPIRFDLCKAS</sequence>
<organism evidence="12 13">
    <name type="scientific">Pricia mediterranea</name>
    <dbReference type="NCBI Taxonomy" id="3076079"/>
    <lineage>
        <taxon>Bacteria</taxon>
        <taxon>Pseudomonadati</taxon>
        <taxon>Bacteroidota</taxon>
        <taxon>Flavobacteriia</taxon>
        <taxon>Flavobacteriales</taxon>
        <taxon>Flavobacteriaceae</taxon>
        <taxon>Pricia</taxon>
    </lineage>
</organism>